<evidence type="ECO:0000256" key="2">
    <source>
        <dbReference type="ARBA" id="ARBA00022630"/>
    </source>
</evidence>
<dbReference type="InterPro" id="IPR009100">
    <property type="entry name" value="AcylCoA_DH/oxidase_NM_dom_sf"/>
</dbReference>
<dbReference type="OrthoDB" id="10251155at2759"/>
<evidence type="ECO:0000259" key="7">
    <source>
        <dbReference type="Pfam" id="PF18158"/>
    </source>
</evidence>
<evidence type="ECO:0000313" key="8">
    <source>
        <dbReference type="EMBL" id="ODQ72738.1"/>
    </source>
</evidence>
<dbReference type="InterPro" id="IPR041504">
    <property type="entry name" value="AidB_N"/>
</dbReference>
<dbReference type="Pfam" id="PF02770">
    <property type="entry name" value="Acyl-CoA_dh_M"/>
    <property type="match status" value="1"/>
</dbReference>
<dbReference type="Gene3D" id="6.10.250.600">
    <property type="match status" value="1"/>
</dbReference>
<dbReference type="EMBL" id="KV454295">
    <property type="protein sequence ID" value="ODQ72738.1"/>
    <property type="molecule type" value="Genomic_DNA"/>
</dbReference>
<evidence type="ECO:0000256" key="1">
    <source>
        <dbReference type="ARBA" id="ARBA00009347"/>
    </source>
</evidence>
<dbReference type="Gene3D" id="1.20.140.10">
    <property type="entry name" value="Butyryl-CoA Dehydrogenase, subunit A, domain 3"/>
    <property type="match status" value="1"/>
</dbReference>
<gene>
    <name evidence="8" type="ORF">LIPSTDRAFT_306841</name>
</gene>
<feature type="domain" description="Acyl-CoA oxidase/dehydrogenase middle" evidence="6">
    <location>
        <begin position="175"/>
        <end position="269"/>
    </location>
</feature>
<sequence>MPAASSISGFFQESPRLQNQFLSDRSLQRALKYYAPKNVVWSVVPELQRFGSYVVSDEILSWVADAERNPPTVDQFDAFGKIKNQLNTSEGWRMMKNIAATEGIIALAYERKYGEYSRVVQFAKYYLFAPSSAVFTCSLAMTDGCARVIELYSPTNKVYDHLISRDPRLFWTSGQWMTERTGGSDVSGTETFATKTSKDPSGQEKYTIRGFKWFSSATDSEVTVLLAREREREKLSCYLGYVKDGGARIIRLKNKLGTKAVPTAELELNGLNAELLGPPQKGVSVIATVLNITRIHNSVSAVSFLRRAVEIAKAFSKVRKVFGKPLYQVPAHVRTLADVEVQLRAMTHLTFYCVSLLGKLECNVASKQQTLTLRILTSIVKAITAKISLAGISECMEGLGGVGYLENEPELNIARIERDAQVLCIWEGTTNVLSDDFIRAVKNHADSLAVISQYFADTLGGIKSKGVLSEMSEEICTSFEEWRDYIANIDLDTLRPNARKVGLFLGELIASALLVADAATDNDTVAVEIARRYLAKVKGRDTFSSLTARQLSEPKIAELDILIVYGSSIANDILKPRL</sequence>
<evidence type="ECO:0000259" key="5">
    <source>
        <dbReference type="Pfam" id="PF00441"/>
    </source>
</evidence>
<dbReference type="STRING" id="675824.A0A1E3Q582"/>
<dbReference type="Pfam" id="PF00441">
    <property type="entry name" value="Acyl-CoA_dh_1"/>
    <property type="match status" value="1"/>
</dbReference>
<dbReference type="SUPFAM" id="SSF47203">
    <property type="entry name" value="Acyl-CoA dehydrogenase C-terminal domain-like"/>
    <property type="match status" value="1"/>
</dbReference>
<organism evidence="8 9">
    <name type="scientific">Lipomyces starkeyi NRRL Y-11557</name>
    <dbReference type="NCBI Taxonomy" id="675824"/>
    <lineage>
        <taxon>Eukaryota</taxon>
        <taxon>Fungi</taxon>
        <taxon>Dikarya</taxon>
        <taxon>Ascomycota</taxon>
        <taxon>Saccharomycotina</taxon>
        <taxon>Lipomycetes</taxon>
        <taxon>Lipomycetales</taxon>
        <taxon>Lipomycetaceae</taxon>
        <taxon>Lipomyces</taxon>
    </lineage>
</organism>
<name>A0A1E3Q582_LIPST</name>
<comment type="cofactor">
    <cofactor evidence="4">
        <name>FAD</name>
        <dbReference type="ChEBI" id="CHEBI:57692"/>
    </cofactor>
</comment>
<feature type="domain" description="Adaptive response protein AidB N-terminal" evidence="7">
    <location>
        <begin position="18"/>
        <end position="151"/>
    </location>
</feature>
<dbReference type="PANTHER" id="PTHR42707">
    <property type="entry name" value="ACYL-COA DEHYDROGENASE"/>
    <property type="match status" value="1"/>
</dbReference>
<reference evidence="8 9" key="1">
    <citation type="journal article" date="2016" name="Proc. Natl. Acad. Sci. U.S.A.">
        <title>Comparative genomics of biotechnologically important yeasts.</title>
        <authorList>
            <person name="Riley R."/>
            <person name="Haridas S."/>
            <person name="Wolfe K.H."/>
            <person name="Lopes M.R."/>
            <person name="Hittinger C.T."/>
            <person name="Goeker M."/>
            <person name="Salamov A.A."/>
            <person name="Wisecaver J.H."/>
            <person name="Long T.M."/>
            <person name="Calvey C.H."/>
            <person name="Aerts A.L."/>
            <person name="Barry K.W."/>
            <person name="Choi C."/>
            <person name="Clum A."/>
            <person name="Coughlan A.Y."/>
            <person name="Deshpande S."/>
            <person name="Douglass A.P."/>
            <person name="Hanson S.J."/>
            <person name="Klenk H.-P."/>
            <person name="LaButti K.M."/>
            <person name="Lapidus A."/>
            <person name="Lindquist E.A."/>
            <person name="Lipzen A.M."/>
            <person name="Meier-Kolthoff J.P."/>
            <person name="Ohm R.A."/>
            <person name="Otillar R.P."/>
            <person name="Pangilinan J.L."/>
            <person name="Peng Y."/>
            <person name="Rokas A."/>
            <person name="Rosa C.A."/>
            <person name="Scheuner C."/>
            <person name="Sibirny A.A."/>
            <person name="Slot J.C."/>
            <person name="Stielow J.B."/>
            <person name="Sun H."/>
            <person name="Kurtzman C.P."/>
            <person name="Blackwell M."/>
            <person name="Grigoriev I.V."/>
            <person name="Jeffries T.W."/>
        </authorList>
    </citation>
    <scope>NUCLEOTIDE SEQUENCE [LARGE SCALE GENOMIC DNA]</scope>
    <source>
        <strain evidence="8 9">NRRL Y-11557</strain>
    </source>
</reference>
<dbReference type="PANTHER" id="PTHR42707:SF2">
    <property type="entry name" value="ACD11 DEHYDROGENASE"/>
    <property type="match status" value="1"/>
</dbReference>
<dbReference type="InterPro" id="IPR006091">
    <property type="entry name" value="Acyl-CoA_Oxase/DH_mid-dom"/>
</dbReference>
<dbReference type="Proteomes" id="UP000094385">
    <property type="component" value="Unassembled WGS sequence"/>
</dbReference>
<keyword evidence="2 4" id="KW-0285">Flavoprotein</keyword>
<dbReference type="GO" id="GO:0003995">
    <property type="term" value="F:acyl-CoA dehydrogenase activity"/>
    <property type="evidence" value="ECO:0007669"/>
    <property type="project" value="TreeGrafter"/>
</dbReference>
<dbReference type="AlphaFoldDB" id="A0A1E3Q582"/>
<keyword evidence="4" id="KW-0560">Oxidoreductase</keyword>
<dbReference type="Pfam" id="PF18158">
    <property type="entry name" value="AidB_N"/>
    <property type="match status" value="1"/>
</dbReference>
<evidence type="ECO:0000259" key="6">
    <source>
        <dbReference type="Pfam" id="PF02770"/>
    </source>
</evidence>
<accession>A0A1E3Q582</accession>
<keyword evidence="9" id="KW-1185">Reference proteome</keyword>
<dbReference type="Gene3D" id="2.40.110.20">
    <property type="match status" value="1"/>
</dbReference>
<protein>
    <recommendedName>
        <fullName evidence="10">Acyl-CoA dehydrogenase/oxidase C-terminal domain-containing protein</fullName>
    </recommendedName>
</protein>
<dbReference type="InterPro" id="IPR036250">
    <property type="entry name" value="AcylCo_DH-like_C"/>
</dbReference>
<dbReference type="InterPro" id="IPR052904">
    <property type="entry name" value="Acyl-CoA_dehydrogenase-like"/>
</dbReference>
<evidence type="ECO:0000313" key="9">
    <source>
        <dbReference type="Proteomes" id="UP000094385"/>
    </source>
</evidence>
<dbReference type="InterPro" id="IPR009075">
    <property type="entry name" value="AcylCo_DH/oxidase_C"/>
</dbReference>
<comment type="similarity">
    <text evidence="1 4">Belongs to the acyl-CoA dehydrogenase family.</text>
</comment>
<evidence type="ECO:0000256" key="3">
    <source>
        <dbReference type="ARBA" id="ARBA00022827"/>
    </source>
</evidence>
<dbReference type="SUPFAM" id="SSF56645">
    <property type="entry name" value="Acyl-CoA dehydrogenase NM domain-like"/>
    <property type="match status" value="1"/>
</dbReference>
<evidence type="ECO:0000256" key="4">
    <source>
        <dbReference type="RuleBase" id="RU362125"/>
    </source>
</evidence>
<feature type="domain" description="Acyl-CoA dehydrogenase/oxidase C-terminal" evidence="5">
    <location>
        <begin position="281"/>
        <end position="440"/>
    </location>
</feature>
<evidence type="ECO:0008006" key="10">
    <source>
        <dbReference type="Google" id="ProtNLM"/>
    </source>
</evidence>
<proteinExistence type="inferred from homology"/>
<keyword evidence="3 4" id="KW-0274">FAD</keyword>